<evidence type="ECO:0000313" key="3">
    <source>
        <dbReference type="Proteomes" id="UP000246018"/>
    </source>
</evidence>
<sequence length="111" mass="12264">MGFRARPSRIKQFAREFIMLESACQTAESYAAHTKPQASGGSAFVRLLNSTTEVRPSVEEFFRHLGKLSDMSADELIATARHYEMTDAEQAAKADQHYQQVASTPLPKTGG</sequence>
<evidence type="ECO:0008006" key="4">
    <source>
        <dbReference type="Google" id="ProtNLM"/>
    </source>
</evidence>
<gene>
    <name evidence="2" type="ORF">DDE18_12310</name>
</gene>
<evidence type="ECO:0000256" key="1">
    <source>
        <dbReference type="SAM" id="MobiDB-lite"/>
    </source>
</evidence>
<feature type="region of interest" description="Disordered" evidence="1">
    <location>
        <begin position="90"/>
        <end position="111"/>
    </location>
</feature>
<dbReference type="RefSeq" id="WP_116572578.1">
    <property type="nucleotide sequence ID" value="NZ_QDGZ01000005.1"/>
</dbReference>
<organism evidence="2 3">
    <name type="scientific">Nocardioides gansuensis</name>
    <dbReference type="NCBI Taxonomy" id="2138300"/>
    <lineage>
        <taxon>Bacteria</taxon>
        <taxon>Bacillati</taxon>
        <taxon>Actinomycetota</taxon>
        <taxon>Actinomycetes</taxon>
        <taxon>Propionibacteriales</taxon>
        <taxon>Nocardioidaceae</taxon>
        <taxon>Nocardioides</taxon>
    </lineage>
</organism>
<dbReference type="Proteomes" id="UP000246018">
    <property type="component" value="Unassembled WGS sequence"/>
</dbReference>
<keyword evidence="3" id="KW-1185">Reference proteome</keyword>
<dbReference type="OrthoDB" id="5194867at2"/>
<dbReference type="EMBL" id="QDGZ01000005">
    <property type="protein sequence ID" value="PVG82274.1"/>
    <property type="molecule type" value="Genomic_DNA"/>
</dbReference>
<protein>
    <recommendedName>
        <fullName evidence="4">ESX-1 secretion-associated protein</fullName>
    </recommendedName>
</protein>
<evidence type="ECO:0000313" key="2">
    <source>
        <dbReference type="EMBL" id="PVG82274.1"/>
    </source>
</evidence>
<reference evidence="2 3" key="1">
    <citation type="submission" date="2018-04" db="EMBL/GenBank/DDBJ databases">
        <title>Genome of Nocardioides gansuensis WSJ-1.</title>
        <authorList>
            <person name="Wu S."/>
            <person name="Wang G."/>
        </authorList>
    </citation>
    <scope>NUCLEOTIDE SEQUENCE [LARGE SCALE GENOMIC DNA]</scope>
    <source>
        <strain evidence="2 3">WSJ-1</strain>
    </source>
</reference>
<dbReference type="AlphaFoldDB" id="A0A2T8F966"/>
<comment type="caution">
    <text evidence="2">The sequence shown here is derived from an EMBL/GenBank/DDBJ whole genome shotgun (WGS) entry which is preliminary data.</text>
</comment>
<proteinExistence type="predicted"/>
<accession>A0A2T8F966</accession>
<name>A0A2T8F966_9ACTN</name>